<dbReference type="SUPFAM" id="SSF55961">
    <property type="entry name" value="Bet v1-like"/>
    <property type="match status" value="1"/>
</dbReference>
<feature type="chain" id="PRO_5047129142" description="Coenzyme Q-binding protein COQ10 START domain-containing protein" evidence="1">
    <location>
        <begin position="26"/>
        <end position="208"/>
    </location>
</feature>
<evidence type="ECO:0008006" key="4">
    <source>
        <dbReference type="Google" id="ProtNLM"/>
    </source>
</evidence>
<evidence type="ECO:0000313" key="3">
    <source>
        <dbReference type="Proteomes" id="UP001521785"/>
    </source>
</evidence>
<keyword evidence="3" id="KW-1185">Reference proteome</keyword>
<dbReference type="EMBL" id="JAKJXO020000001">
    <property type="protein sequence ID" value="KAL1612924.1"/>
    <property type="molecule type" value="Genomic_DNA"/>
</dbReference>
<dbReference type="Proteomes" id="UP001521785">
    <property type="component" value="Unassembled WGS sequence"/>
</dbReference>
<organism evidence="2 3">
    <name type="scientific">Paraconiothyrium brasiliense</name>
    <dbReference type="NCBI Taxonomy" id="300254"/>
    <lineage>
        <taxon>Eukaryota</taxon>
        <taxon>Fungi</taxon>
        <taxon>Dikarya</taxon>
        <taxon>Ascomycota</taxon>
        <taxon>Pezizomycotina</taxon>
        <taxon>Dothideomycetes</taxon>
        <taxon>Pleosporomycetidae</taxon>
        <taxon>Pleosporales</taxon>
        <taxon>Massarineae</taxon>
        <taxon>Didymosphaeriaceae</taxon>
        <taxon>Paraconiothyrium</taxon>
    </lineage>
</organism>
<proteinExistence type="predicted"/>
<reference evidence="2 3" key="1">
    <citation type="submission" date="2024-02" db="EMBL/GenBank/DDBJ databases">
        <title>De novo assembly and annotation of 12 fungi associated with fruit tree decline syndrome in Ontario, Canada.</title>
        <authorList>
            <person name="Sulman M."/>
            <person name="Ellouze W."/>
            <person name="Ilyukhin E."/>
        </authorList>
    </citation>
    <scope>NUCLEOTIDE SEQUENCE [LARGE SCALE GENOMIC DNA]</scope>
    <source>
        <strain evidence="2 3">M42-189</strain>
    </source>
</reference>
<feature type="signal peptide" evidence="1">
    <location>
        <begin position="1"/>
        <end position="25"/>
    </location>
</feature>
<comment type="caution">
    <text evidence="2">The sequence shown here is derived from an EMBL/GenBank/DDBJ whole genome shotgun (WGS) entry which is preliminary data.</text>
</comment>
<dbReference type="InterPro" id="IPR023393">
    <property type="entry name" value="START-like_dom_sf"/>
</dbReference>
<dbReference type="Gene3D" id="3.30.530.20">
    <property type="match status" value="1"/>
</dbReference>
<evidence type="ECO:0000256" key="1">
    <source>
        <dbReference type="SAM" id="SignalP"/>
    </source>
</evidence>
<evidence type="ECO:0000313" key="2">
    <source>
        <dbReference type="EMBL" id="KAL1612924.1"/>
    </source>
</evidence>
<keyword evidence="1" id="KW-0732">Signal</keyword>
<name>A0ABR3S8B3_9PLEO</name>
<sequence length="208" mass="23181">MNLVLQSLSRASVCWLLIAVTRVLAQYTNLPDVAPGVFNVSARIEIEHTNISAAWDALTDFPAYPKWNPFVRSSIAVDVANISLPSQRPVENTQLLLRVQIPALPLPVNEYTPDNPLATQFSYENVTHVQPELGRLAWEAYPNPIITAERWQALSVNKQNGRVLYESREVFSGPAAALTQQLLGEKLQKSFDAQAQGLKMWLEGGYQP</sequence>
<dbReference type="CDD" id="cd07822">
    <property type="entry name" value="SRPBCC_4"/>
    <property type="match status" value="1"/>
</dbReference>
<accession>A0ABR3S8B3</accession>
<gene>
    <name evidence="2" type="ORF">SLS60_001154</name>
</gene>
<protein>
    <recommendedName>
        <fullName evidence="4">Coenzyme Q-binding protein COQ10 START domain-containing protein</fullName>
    </recommendedName>
</protein>